<evidence type="ECO:0000313" key="2">
    <source>
        <dbReference type="EMBL" id="EOA91150.1"/>
    </source>
</evidence>
<sequence>MSQRAARVGKFKSACAKRRVAESDKERQETGRGAKGENGSRVKLLEHGTLPLSLSFPTNMARSRSRAGAEETVTDLHRHGPGGETHNRLKPKILLDQASKGICLAVNGHVEMVEGVRFTYKHPLLQGAPTGLGASRFFKHTATWADGASDGQPGATEKSEQARVAAVHMSQ</sequence>
<keyword evidence="3" id="KW-1185">Reference proteome</keyword>
<reference evidence="2 3" key="1">
    <citation type="journal article" date="2012" name="PLoS Pathog.">
        <title>Diverse lifestyles and strategies of plant pathogenesis encoded in the genomes of eighteen Dothideomycetes fungi.</title>
        <authorList>
            <person name="Ohm R.A."/>
            <person name="Feau N."/>
            <person name="Henrissat B."/>
            <person name="Schoch C.L."/>
            <person name="Horwitz B.A."/>
            <person name="Barry K.W."/>
            <person name="Condon B.J."/>
            <person name="Copeland A.C."/>
            <person name="Dhillon B."/>
            <person name="Glaser F."/>
            <person name="Hesse C.N."/>
            <person name="Kosti I."/>
            <person name="LaButti K."/>
            <person name="Lindquist E.A."/>
            <person name="Lucas S."/>
            <person name="Salamov A.A."/>
            <person name="Bradshaw R.E."/>
            <person name="Ciuffetti L."/>
            <person name="Hamelin R.C."/>
            <person name="Kema G.H.J."/>
            <person name="Lawrence C."/>
            <person name="Scott J.A."/>
            <person name="Spatafora J.W."/>
            <person name="Turgeon B.G."/>
            <person name="de Wit P.J.G.M."/>
            <person name="Zhong S."/>
            <person name="Goodwin S.B."/>
            <person name="Grigoriev I.V."/>
        </authorList>
    </citation>
    <scope>NUCLEOTIDE SEQUENCE [LARGE SCALE GENOMIC DNA]</scope>
    <source>
        <strain evidence="3">28A</strain>
    </source>
</reference>
<dbReference type="GeneID" id="19404164"/>
<evidence type="ECO:0000256" key="1">
    <source>
        <dbReference type="SAM" id="MobiDB-lite"/>
    </source>
</evidence>
<gene>
    <name evidence="2" type="ORF">SETTUDRAFT_36629</name>
</gene>
<dbReference type="EMBL" id="KB908482">
    <property type="protein sequence ID" value="EOA91150.1"/>
    <property type="molecule type" value="Genomic_DNA"/>
</dbReference>
<reference evidence="2 3" key="2">
    <citation type="journal article" date="2013" name="PLoS Genet.">
        <title>Comparative genome structure, secondary metabolite, and effector coding capacity across Cochliobolus pathogens.</title>
        <authorList>
            <person name="Condon B.J."/>
            <person name="Leng Y."/>
            <person name="Wu D."/>
            <person name="Bushley K.E."/>
            <person name="Ohm R.A."/>
            <person name="Otillar R."/>
            <person name="Martin J."/>
            <person name="Schackwitz W."/>
            <person name="Grimwood J."/>
            <person name="MohdZainudin N."/>
            <person name="Xue C."/>
            <person name="Wang R."/>
            <person name="Manning V.A."/>
            <person name="Dhillon B."/>
            <person name="Tu Z.J."/>
            <person name="Steffenson B.J."/>
            <person name="Salamov A."/>
            <person name="Sun H."/>
            <person name="Lowry S."/>
            <person name="LaButti K."/>
            <person name="Han J."/>
            <person name="Copeland A."/>
            <person name="Lindquist E."/>
            <person name="Barry K."/>
            <person name="Schmutz J."/>
            <person name="Baker S.E."/>
            <person name="Ciuffetti L.M."/>
            <person name="Grigoriev I.V."/>
            <person name="Zhong S."/>
            <person name="Turgeon B.G."/>
        </authorList>
    </citation>
    <scope>NUCLEOTIDE SEQUENCE [LARGE SCALE GENOMIC DNA]</scope>
    <source>
        <strain evidence="3">28A</strain>
    </source>
</reference>
<feature type="compositionally biased region" description="Basic residues" evidence="1">
    <location>
        <begin position="7"/>
        <end position="18"/>
    </location>
</feature>
<name>R0J2I6_EXST2</name>
<proteinExistence type="predicted"/>
<dbReference type="RefSeq" id="XP_008021330.1">
    <property type="nucleotide sequence ID" value="XM_008023139.1"/>
</dbReference>
<accession>R0J2I6</accession>
<feature type="compositionally biased region" description="Basic and acidic residues" evidence="1">
    <location>
        <begin position="19"/>
        <end position="42"/>
    </location>
</feature>
<evidence type="ECO:0000313" key="3">
    <source>
        <dbReference type="Proteomes" id="UP000016935"/>
    </source>
</evidence>
<protein>
    <submittedName>
        <fullName evidence="2">Uncharacterized protein</fullName>
    </submittedName>
</protein>
<dbReference type="HOGENOM" id="CLU_1563834_0_0_1"/>
<organism evidence="2 3">
    <name type="scientific">Exserohilum turcicum (strain 28A)</name>
    <name type="common">Northern leaf blight fungus</name>
    <name type="synonym">Setosphaeria turcica</name>
    <dbReference type="NCBI Taxonomy" id="671987"/>
    <lineage>
        <taxon>Eukaryota</taxon>
        <taxon>Fungi</taxon>
        <taxon>Dikarya</taxon>
        <taxon>Ascomycota</taxon>
        <taxon>Pezizomycotina</taxon>
        <taxon>Dothideomycetes</taxon>
        <taxon>Pleosporomycetidae</taxon>
        <taxon>Pleosporales</taxon>
        <taxon>Pleosporineae</taxon>
        <taxon>Pleosporaceae</taxon>
        <taxon>Exserohilum</taxon>
    </lineage>
</organism>
<dbReference type="AlphaFoldDB" id="R0J2I6"/>
<feature type="region of interest" description="Disordered" evidence="1">
    <location>
        <begin position="61"/>
        <end position="88"/>
    </location>
</feature>
<feature type="region of interest" description="Disordered" evidence="1">
    <location>
        <begin position="1"/>
        <end position="42"/>
    </location>
</feature>
<dbReference type="Proteomes" id="UP000016935">
    <property type="component" value="Unassembled WGS sequence"/>
</dbReference>